<dbReference type="EMBL" id="MU866114">
    <property type="protein sequence ID" value="KAK4179573.1"/>
    <property type="molecule type" value="Genomic_DNA"/>
</dbReference>
<reference evidence="1" key="2">
    <citation type="submission" date="2023-05" db="EMBL/GenBank/DDBJ databases">
        <authorList>
            <consortium name="Lawrence Berkeley National Laboratory"/>
            <person name="Steindorff A."/>
            <person name="Hensen N."/>
            <person name="Bonometti L."/>
            <person name="Westerberg I."/>
            <person name="Brannstrom I.O."/>
            <person name="Guillou S."/>
            <person name="Cros-Aarteil S."/>
            <person name="Calhoun S."/>
            <person name="Haridas S."/>
            <person name="Kuo A."/>
            <person name="Mondo S."/>
            <person name="Pangilinan J."/>
            <person name="Riley R."/>
            <person name="Labutti K."/>
            <person name="Andreopoulos B."/>
            <person name="Lipzen A."/>
            <person name="Chen C."/>
            <person name="Yanf M."/>
            <person name="Daum C."/>
            <person name="Ng V."/>
            <person name="Clum A."/>
            <person name="Ohm R."/>
            <person name="Martin F."/>
            <person name="Silar P."/>
            <person name="Natvig D."/>
            <person name="Lalanne C."/>
            <person name="Gautier V."/>
            <person name="Ament-Velasquez S.L."/>
            <person name="Kruys A."/>
            <person name="Hutchinson M.I."/>
            <person name="Powell A.J."/>
            <person name="Barry K."/>
            <person name="Miller A.N."/>
            <person name="Grigoriev I.V."/>
            <person name="Debuchy R."/>
            <person name="Gladieux P."/>
            <person name="Thoren M.H."/>
            <person name="Johannesson H."/>
        </authorList>
    </citation>
    <scope>NUCLEOTIDE SEQUENCE</scope>
    <source>
        <strain evidence="1">CBS 892.96</strain>
    </source>
</reference>
<keyword evidence="2" id="KW-1185">Reference proteome</keyword>
<proteinExistence type="predicted"/>
<gene>
    <name evidence="1" type="ORF">QBC36DRAFT_308121</name>
</gene>
<name>A0AAN7A9Z1_9PEZI</name>
<organism evidence="1 2">
    <name type="scientific">Triangularia setosa</name>
    <dbReference type="NCBI Taxonomy" id="2587417"/>
    <lineage>
        <taxon>Eukaryota</taxon>
        <taxon>Fungi</taxon>
        <taxon>Dikarya</taxon>
        <taxon>Ascomycota</taxon>
        <taxon>Pezizomycotina</taxon>
        <taxon>Sordariomycetes</taxon>
        <taxon>Sordariomycetidae</taxon>
        <taxon>Sordariales</taxon>
        <taxon>Podosporaceae</taxon>
        <taxon>Triangularia</taxon>
    </lineage>
</organism>
<sequence length="279" mass="32208">MGVWYLFMDLASVDQSLSGEALIQQVVLFSSLYSTIPVIAAYNMDGERFDDIMYRPWLFNEARLYRHNPTRIVYVGHNDQGAKHRGELSPIGKPILSVDLWRFQFGTAIGRVWMGSFIKTIIGVLCNRIGMGDVSDLKFIIPPYARIFAAACEKISRGDYLMTAAMLCRVHTPQRDKLWEDARAVWKHKYNMRLDYDWYLFDAFPNVECVIFDALGLGELEWEEFGTQVKARRNCLVMDRRENVPVPKVEIVSVAGYARRKLSDLVIQLQNRLPNTEVR</sequence>
<dbReference type="AlphaFoldDB" id="A0AAN7A9Z1"/>
<evidence type="ECO:0000313" key="2">
    <source>
        <dbReference type="Proteomes" id="UP001302321"/>
    </source>
</evidence>
<evidence type="ECO:0000313" key="1">
    <source>
        <dbReference type="EMBL" id="KAK4179573.1"/>
    </source>
</evidence>
<accession>A0AAN7A9Z1</accession>
<protein>
    <submittedName>
        <fullName evidence="1">Uncharacterized protein</fullName>
    </submittedName>
</protein>
<dbReference type="Proteomes" id="UP001302321">
    <property type="component" value="Unassembled WGS sequence"/>
</dbReference>
<comment type="caution">
    <text evidence="1">The sequence shown here is derived from an EMBL/GenBank/DDBJ whole genome shotgun (WGS) entry which is preliminary data.</text>
</comment>
<reference evidence="1" key="1">
    <citation type="journal article" date="2023" name="Mol. Phylogenet. Evol.">
        <title>Genome-scale phylogeny and comparative genomics of the fungal order Sordariales.</title>
        <authorList>
            <person name="Hensen N."/>
            <person name="Bonometti L."/>
            <person name="Westerberg I."/>
            <person name="Brannstrom I.O."/>
            <person name="Guillou S."/>
            <person name="Cros-Aarteil S."/>
            <person name="Calhoun S."/>
            <person name="Haridas S."/>
            <person name="Kuo A."/>
            <person name="Mondo S."/>
            <person name="Pangilinan J."/>
            <person name="Riley R."/>
            <person name="LaButti K."/>
            <person name="Andreopoulos B."/>
            <person name="Lipzen A."/>
            <person name="Chen C."/>
            <person name="Yan M."/>
            <person name="Daum C."/>
            <person name="Ng V."/>
            <person name="Clum A."/>
            <person name="Steindorff A."/>
            <person name="Ohm R.A."/>
            <person name="Martin F."/>
            <person name="Silar P."/>
            <person name="Natvig D.O."/>
            <person name="Lalanne C."/>
            <person name="Gautier V."/>
            <person name="Ament-Velasquez S.L."/>
            <person name="Kruys A."/>
            <person name="Hutchinson M.I."/>
            <person name="Powell A.J."/>
            <person name="Barry K."/>
            <person name="Miller A.N."/>
            <person name="Grigoriev I.V."/>
            <person name="Debuchy R."/>
            <person name="Gladieux P."/>
            <person name="Hiltunen Thoren M."/>
            <person name="Johannesson H."/>
        </authorList>
    </citation>
    <scope>NUCLEOTIDE SEQUENCE</scope>
    <source>
        <strain evidence="1">CBS 892.96</strain>
    </source>
</reference>